<reference evidence="3 4" key="1">
    <citation type="journal article" date="2024" name="Chem. Sci.">
        <title>Discovery of megapolipeptins by genome mining of a Burkholderiales bacteria collection.</title>
        <authorList>
            <person name="Paulo B.S."/>
            <person name="Recchia M.J.J."/>
            <person name="Lee S."/>
            <person name="Fergusson C.H."/>
            <person name="Romanowski S.B."/>
            <person name="Hernandez A."/>
            <person name="Krull N."/>
            <person name="Liu D.Y."/>
            <person name="Cavanagh H."/>
            <person name="Bos A."/>
            <person name="Gray C.A."/>
            <person name="Murphy B.T."/>
            <person name="Linington R.G."/>
            <person name="Eustaquio A.S."/>
        </authorList>
    </citation>
    <scope>NUCLEOTIDE SEQUENCE [LARGE SCALE GENOMIC DNA]</scope>
    <source>
        <strain evidence="3 4">RL21-008-BIB-B</strain>
    </source>
</reference>
<gene>
    <name evidence="3" type="ORF">PQR63_21565</name>
</gene>
<sequence>MAMATAIKITSTSLLAAALLLPLASHAKKSAEDIPPPQIITLAPGAQQYAFAIYANSSLSETNPANSSITRAIILEHGVKRDGDRYFETGLEFLRKAKLDPAQNLLLTPNFLTEGDSLSDSKMALWRGDNWMQGQDSTHGKTGISSFRVFDDIAAYLTSGRFPALKEIVFIGHSAGAQLMQRYAVLNNTDEKLRQAGVKVRYVISSPSSYLYLDNNRPTGNTDNGFAPAGGITCPGYDNYRYGLGEMLTYGQGLNGEALFKRYAARDVTYMVGSKDNNPNHRFLDKACGARLQGSNRVERHDNYVRYEQFLAKKWQTPVHHPDFEVPGAGHEAGGLFGSDIAAEKIFATK</sequence>
<dbReference type="PANTHER" id="PTHR35560">
    <property type="entry name" value="BLL0132 PROTEIN"/>
    <property type="match status" value="1"/>
</dbReference>
<comment type="caution">
    <text evidence="3">The sequence shown here is derived from an EMBL/GenBank/DDBJ whole genome shotgun (WGS) entry which is preliminary data.</text>
</comment>
<dbReference type="InterPro" id="IPR000073">
    <property type="entry name" value="AB_hydrolase_1"/>
</dbReference>
<dbReference type="Gene3D" id="3.40.50.1820">
    <property type="entry name" value="alpha/beta hydrolase"/>
    <property type="match status" value="1"/>
</dbReference>
<keyword evidence="4" id="KW-1185">Reference proteome</keyword>
<dbReference type="Pfam" id="PF12697">
    <property type="entry name" value="Abhydrolase_6"/>
    <property type="match status" value="1"/>
</dbReference>
<feature type="signal peptide" evidence="1">
    <location>
        <begin position="1"/>
        <end position="27"/>
    </location>
</feature>
<evidence type="ECO:0000313" key="4">
    <source>
        <dbReference type="Proteomes" id="UP001629214"/>
    </source>
</evidence>
<protein>
    <recommendedName>
        <fullName evidence="2">AB hydrolase-1 domain-containing protein</fullName>
    </recommendedName>
</protein>
<organism evidence="3 4">
    <name type="scientific">Herbaspirillum rhizosphaerae</name>
    <dbReference type="NCBI Taxonomy" id="346179"/>
    <lineage>
        <taxon>Bacteria</taxon>
        <taxon>Pseudomonadati</taxon>
        <taxon>Pseudomonadota</taxon>
        <taxon>Betaproteobacteria</taxon>
        <taxon>Burkholderiales</taxon>
        <taxon>Oxalobacteraceae</taxon>
        <taxon>Herbaspirillum</taxon>
    </lineage>
</organism>
<accession>A0ABW8ZCW1</accession>
<dbReference type="EMBL" id="JAQQFR010000017">
    <property type="protein sequence ID" value="MFL9881002.1"/>
    <property type="molecule type" value="Genomic_DNA"/>
</dbReference>
<dbReference type="InterPro" id="IPR029058">
    <property type="entry name" value="AB_hydrolase_fold"/>
</dbReference>
<proteinExistence type="predicted"/>
<evidence type="ECO:0000313" key="3">
    <source>
        <dbReference type="EMBL" id="MFL9881002.1"/>
    </source>
</evidence>
<feature type="chain" id="PRO_5046914255" description="AB hydrolase-1 domain-containing protein" evidence="1">
    <location>
        <begin position="28"/>
        <end position="350"/>
    </location>
</feature>
<evidence type="ECO:0000259" key="2">
    <source>
        <dbReference type="Pfam" id="PF12697"/>
    </source>
</evidence>
<name>A0ABW8ZCW1_9BURK</name>
<feature type="domain" description="AB hydrolase-1" evidence="2">
    <location>
        <begin position="146"/>
        <end position="331"/>
    </location>
</feature>
<dbReference type="PANTHER" id="PTHR35560:SF3">
    <property type="entry name" value="PEPTIDASE S9 PROLYL OLIGOPEPTIDASE CATALYTIC DOMAIN-CONTAINING PROTEIN"/>
    <property type="match status" value="1"/>
</dbReference>
<dbReference type="RefSeq" id="WP_408170017.1">
    <property type="nucleotide sequence ID" value="NZ_JAQQFR010000017.1"/>
</dbReference>
<dbReference type="Proteomes" id="UP001629214">
    <property type="component" value="Unassembled WGS sequence"/>
</dbReference>
<keyword evidence="1" id="KW-0732">Signal</keyword>
<dbReference type="SUPFAM" id="SSF53474">
    <property type="entry name" value="alpha/beta-Hydrolases"/>
    <property type="match status" value="1"/>
</dbReference>
<evidence type="ECO:0000256" key="1">
    <source>
        <dbReference type="SAM" id="SignalP"/>
    </source>
</evidence>